<evidence type="ECO:0000313" key="3">
    <source>
        <dbReference type="Proteomes" id="UP000188268"/>
    </source>
</evidence>
<dbReference type="AlphaFoldDB" id="A0A1R3HQZ3"/>
<dbReference type="Gramene" id="OMO72763">
    <property type="protein sequence ID" value="OMO72763"/>
    <property type="gene ID" value="CCACVL1_17607"/>
</dbReference>
<feature type="region of interest" description="Disordered" evidence="1">
    <location>
        <begin position="1"/>
        <end position="22"/>
    </location>
</feature>
<proteinExistence type="predicted"/>
<feature type="compositionally biased region" description="Basic and acidic residues" evidence="1">
    <location>
        <begin position="7"/>
        <end position="22"/>
    </location>
</feature>
<dbReference type="EMBL" id="AWWV01011363">
    <property type="protein sequence ID" value="OMO72763.1"/>
    <property type="molecule type" value="Genomic_DNA"/>
</dbReference>
<evidence type="ECO:0000256" key="1">
    <source>
        <dbReference type="SAM" id="MobiDB-lite"/>
    </source>
</evidence>
<dbReference type="Proteomes" id="UP000188268">
    <property type="component" value="Unassembled WGS sequence"/>
</dbReference>
<sequence>MAASAEEEYRAPRNDNEDAARGERLRDLIANAMWRDYRK</sequence>
<accession>A0A1R3HQZ3</accession>
<protein>
    <submittedName>
        <fullName evidence="2">Uncharacterized protein</fullName>
    </submittedName>
</protein>
<evidence type="ECO:0000313" key="2">
    <source>
        <dbReference type="EMBL" id="OMO72763.1"/>
    </source>
</evidence>
<reference evidence="2 3" key="1">
    <citation type="submission" date="2013-09" db="EMBL/GenBank/DDBJ databases">
        <title>Corchorus capsularis genome sequencing.</title>
        <authorList>
            <person name="Alam M."/>
            <person name="Haque M.S."/>
            <person name="Islam M.S."/>
            <person name="Emdad E.M."/>
            <person name="Islam M.M."/>
            <person name="Ahmed B."/>
            <person name="Halim A."/>
            <person name="Hossen Q.M.M."/>
            <person name="Hossain M.Z."/>
            <person name="Ahmed R."/>
            <person name="Khan M.M."/>
            <person name="Islam R."/>
            <person name="Rashid M.M."/>
            <person name="Khan S.A."/>
            <person name="Rahman M.S."/>
            <person name="Alam M."/>
        </authorList>
    </citation>
    <scope>NUCLEOTIDE SEQUENCE [LARGE SCALE GENOMIC DNA]</scope>
    <source>
        <strain evidence="3">cv. CVL-1</strain>
        <tissue evidence="2">Whole seedling</tissue>
    </source>
</reference>
<gene>
    <name evidence="2" type="ORF">CCACVL1_17607</name>
</gene>
<keyword evidence="3" id="KW-1185">Reference proteome</keyword>
<name>A0A1R3HQZ3_COCAP</name>
<organism evidence="2 3">
    <name type="scientific">Corchorus capsularis</name>
    <name type="common">Jute</name>
    <dbReference type="NCBI Taxonomy" id="210143"/>
    <lineage>
        <taxon>Eukaryota</taxon>
        <taxon>Viridiplantae</taxon>
        <taxon>Streptophyta</taxon>
        <taxon>Embryophyta</taxon>
        <taxon>Tracheophyta</taxon>
        <taxon>Spermatophyta</taxon>
        <taxon>Magnoliopsida</taxon>
        <taxon>eudicotyledons</taxon>
        <taxon>Gunneridae</taxon>
        <taxon>Pentapetalae</taxon>
        <taxon>rosids</taxon>
        <taxon>malvids</taxon>
        <taxon>Malvales</taxon>
        <taxon>Malvaceae</taxon>
        <taxon>Grewioideae</taxon>
        <taxon>Apeibeae</taxon>
        <taxon>Corchorus</taxon>
    </lineage>
</organism>
<comment type="caution">
    <text evidence="2">The sequence shown here is derived from an EMBL/GenBank/DDBJ whole genome shotgun (WGS) entry which is preliminary data.</text>
</comment>